<dbReference type="Gene3D" id="2.120.10.30">
    <property type="entry name" value="TolB, C-terminal domain"/>
    <property type="match status" value="1"/>
</dbReference>
<keyword evidence="3" id="KW-1185">Reference proteome</keyword>
<dbReference type="InterPro" id="IPR011042">
    <property type="entry name" value="6-blade_b-propeller_TolB-like"/>
</dbReference>
<dbReference type="SUPFAM" id="SSF63829">
    <property type="entry name" value="Calcium-dependent phosphotriesterase"/>
    <property type="match status" value="1"/>
</dbReference>
<evidence type="ECO:0000259" key="1">
    <source>
        <dbReference type="Pfam" id="PF08450"/>
    </source>
</evidence>
<accession>A0A1F5LBH6</accession>
<evidence type="ECO:0000313" key="2">
    <source>
        <dbReference type="EMBL" id="OGE50535.1"/>
    </source>
</evidence>
<dbReference type="GeneID" id="34578894"/>
<sequence length="146" mass="15493">MTSQLCSGEIPHSLLSAFWVESAGCPSVDPRDGTAIPIVNGFRGRHLNRIPGRAVPRTPNGIYFFNTKTKALISVSNSVATTPNGLTFSPDGSTFYVADSNSASGKPMSHSPSSLLNVWAFDVKGSILSNPRLAYSTEAGGLMDFK</sequence>
<gene>
    <name evidence="2" type="ORF">PENARI_c016G10205</name>
</gene>
<dbReference type="RefSeq" id="XP_022485983.1">
    <property type="nucleotide sequence ID" value="XM_022634160.1"/>
</dbReference>
<dbReference type="InterPro" id="IPR013658">
    <property type="entry name" value="SGL"/>
</dbReference>
<comment type="caution">
    <text evidence="2">The sequence shown here is derived from an EMBL/GenBank/DDBJ whole genome shotgun (WGS) entry which is preliminary data.</text>
</comment>
<dbReference type="OrthoDB" id="423498at2759"/>
<protein>
    <recommendedName>
        <fullName evidence="1">SMP-30/Gluconolactonase/LRE-like region domain-containing protein</fullName>
    </recommendedName>
</protein>
<name>A0A1F5LBH6_PENAI</name>
<feature type="domain" description="SMP-30/Gluconolactonase/LRE-like region" evidence="1">
    <location>
        <begin position="59"/>
        <end position="139"/>
    </location>
</feature>
<reference evidence="2 3" key="1">
    <citation type="journal article" date="2016" name="Sci. Rep.">
        <title>Penicillium arizonense, a new, genome sequenced fungal species, reveals a high chemical diversity in secreted metabolites.</title>
        <authorList>
            <person name="Grijseels S."/>
            <person name="Nielsen J.C."/>
            <person name="Randelovic M."/>
            <person name="Nielsen J."/>
            <person name="Nielsen K.F."/>
            <person name="Workman M."/>
            <person name="Frisvad J.C."/>
        </authorList>
    </citation>
    <scope>NUCLEOTIDE SEQUENCE [LARGE SCALE GENOMIC DNA]</scope>
    <source>
        <strain evidence="2 3">CBS 141311</strain>
    </source>
</reference>
<dbReference type="Pfam" id="PF08450">
    <property type="entry name" value="SGL"/>
    <property type="match status" value="1"/>
</dbReference>
<evidence type="ECO:0000313" key="3">
    <source>
        <dbReference type="Proteomes" id="UP000177622"/>
    </source>
</evidence>
<organism evidence="2 3">
    <name type="scientific">Penicillium arizonense</name>
    <dbReference type="NCBI Taxonomy" id="1835702"/>
    <lineage>
        <taxon>Eukaryota</taxon>
        <taxon>Fungi</taxon>
        <taxon>Dikarya</taxon>
        <taxon>Ascomycota</taxon>
        <taxon>Pezizomycotina</taxon>
        <taxon>Eurotiomycetes</taxon>
        <taxon>Eurotiomycetidae</taxon>
        <taxon>Eurotiales</taxon>
        <taxon>Aspergillaceae</taxon>
        <taxon>Penicillium</taxon>
    </lineage>
</organism>
<dbReference type="EMBL" id="LXJU01000016">
    <property type="protein sequence ID" value="OGE50535.1"/>
    <property type="molecule type" value="Genomic_DNA"/>
</dbReference>
<dbReference type="Proteomes" id="UP000177622">
    <property type="component" value="Unassembled WGS sequence"/>
</dbReference>
<dbReference type="AlphaFoldDB" id="A0A1F5LBH6"/>
<dbReference type="STRING" id="1835702.A0A1F5LBH6"/>
<proteinExistence type="predicted"/>